<keyword evidence="4" id="KW-0560">Oxidoreductase</keyword>
<dbReference type="InterPro" id="IPR026055">
    <property type="entry name" value="FAR"/>
</dbReference>
<evidence type="ECO:0000259" key="7">
    <source>
        <dbReference type="Pfam" id="PF07993"/>
    </source>
</evidence>
<dbReference type="CDD" id="cd05236">
    <property type="entry name" value="FAR-N_SDR_e"/>
    <property type="match status" value="1"/>
</dbReference>
<name>A0ABM3FXN4_NEOLC</name>
<dbReference type="EC" id="1.2.1.84" evidence="4"/>
<comment type="similarity">
    <text evidence="1 4">Belongs to the fatty acyl-CoA reductase family.</text>
</comment>
<feature type="domain" description="Fatty acyl-CoA reductase C-terminal" evidence="6">
    <location>
        <begin position="472"/>
        <end position="564"/>
    </location>
</feature>
<proteinExistence type="inferred from homology"/>
<feature type="compositionally biased region" description="Low complexity" evidence="5">
    <location>
        <begin position="88"/>
        <end position="104"/>
    </location>
</feature>
<feature type="transmembrane region" description="Helical" evidence="4">
    <location>
        <begin position="463"/>
        <end position="487"/>
    </location>
</feature>
<organism evidence="8 9">
    <name type="scientific">Neodiprion lecontei</name>
    <name type="common">Redheaded pine sawfly</name>
    <dbReference type="NCBI Taxonomy" id="441921"/>
    <lineage>
        <taxon>Eukaryota</taxon>
        <taxon>Metazoa</taxon>
        <taxon>Ecdysozoa</taxon>
        <taxon>Arthropoda</taxon>
        <taxon>Hexapoda</taxon>
        <taxon>Insecta</taxon>
        <taxon>Pterygota</taxon>
        <taxon>Neoptera</taxon>
        <taxon>Endopterygota</taxon>
        <taxon>Hymenoptera</taxon>
        <taxon>Tenthredinoidea</taxon>
        <taxon>Diprionidae</taxon>
        <taxon>Diprioninae</taxon>
        <taxon>Neodiprion</taxon>
    </lineage>
</organism>
<dbReference type="RefSeq" id="XP_046592783.1">
    <property type="nucleotide sequence ID" value="XM_046736827.1"/>
</dbReference>
<dbReference type="SUPFAM" id="SSF51735">
    <property type="entry name" value="NAD(P)-binding Rossmann-fold domains"/>
    <property type="match status" value="1"/>
</dbReference>
<evidence type="ECO:0000256" key="1">
    <source>
        <dbReference type="ARBA" id="ARBA00005928"/>
    </source>
</evidence>
<feature type="transmembrane region" description="Helical" evidence="4">
    <location>
        <begin position="588"/>
        <end position="606"/>
    </location>
</feature>
<feature type="region of interest" description="Disordered" evidence="5">
    <location>
        <begin position="81"/>
        <end position="111"/>
    </location>
</feature>
<evidence type="ECO:0000256" key="3">
    <source>
        <dbReference type="ARBA" id="ARBA00023098"/>
    </source>
</evidence>
<reference evidence="9" key="1">
    <citation type="submission" date="2025-08" db="UniProtKB">
        <authorList>
            <consortium name="RefSeq"/>
        </authorList>
    </citation>
    <scope>IDENTIFICATION</scope>
    <source>
        <tissue evidence="9">Thorax and Abdomen</tissue>
    </source>
</reference>
<dbReference type="InterPro" id="IPR036291">
    <property type="entry name" value="NAD(P)-bd_dom_sf"/>
</dbReference>
<dbReference type="Proteomes" id="UP000829291">
    <property type="component" value="Chromosome 4"/>
</dbReference>
<dbReference type="Pfam" id="PF07993">
    <property type="entry name" value="NAD_binding_4"/>
    <property type="match status" value="1"/>
</dbReference>
<keyword evidence="4" id="KW-0472">Membrane</keyword>
<evidence type="ECO:0000256" key="4">
    <source>
        <dbReference type="RuleBase" id="RU363097"/>
    </source>
</evidence>
<accession>A0ABM3FXN4</accession>
<dbReference type="PANTHER" id="PTHR11011:SF60">
    <property type="entry name" value="FATTY ACYL-COA REDUCTASE-RELATED"/>
    <property type="match status" value="1"/>
</dbReference>
<dbReference type="Gene3D" id="3.40.50.720">
    <property type="entry name" value="NAD(P)-binding Rossmann-like Domain"/>
    <property type="match status" value="1"/>
</dbReference>
<keyword evidence="8" id="KW-1185">Reference proteome</keyword>
<evidence type="ECO:0000256" key="5">
    <source>
        <dbReference type="SAM" id="MobiDB-lite"/>
    </source>
</evidence>
<evidence type="ECO:0000313" key="9">
    <source>
        <dbReference type="RefSeq" id="XP_046592783.1"/>
    </source>
</evidence>
<evidence type="ECO:0000259" key="6">
    <source>
        <dbReference type="Pfam" id="PF03015"/>
    </source>
</evidence>
<evidence type="ECO:0000256" key="2">
    <source>
        <dbReference type="ARBA" id="ARBA00022516"/>
    </source>
</evidence>
<protein>
    <recommendedName>
        <fullName evidence="4">Fatty acyl-CoA reductase</fullName>
        <ecNumber evidence="4">1.2.1.84</ecNumber>
    </recommendedName>
</protein>
<keyword evidence="3 4" id="KW-0443">Lipid metabolism</keyword>
<keyword evidence="4" id="KW-0521">NADP</keyword>
<gene>
    <name evidence="9" type="primary">LOC107222715</name>
</gene>
<dbReference type="InterPro" id="IPR033640">
    <property type="entry name" value="FAR_C"/>
</dbReference>
<comment type="catalytic activity">
    <reaction evidence="4">
        <text>a long-chain fatty acyl-CoA + 2 NADPH + 2 H(+) = a long-chain primary fatty alcohol + 2 NADP(+) + CoA</text>
        <dbReference type="Rhea" id="RHEA:52716"/>
        <dbReference type="ChEBI" id="CHEBI:15378"/>
        <dbReference type="ChEBI" id="CHEBI:57287"/>
        <dbReference type="ChEBI" id="CHEBI:57783"/>
        <dbReference type="ChEBI" id="CHEBI:58349"/>
        <dbReference type="ChEBI" id="CHEBI:77396"/>
        <dbReference type="ChEBI" id="CHEBI:83139"/>
        <dbReference type="EC" id="1.2.1.84"/>
    </reaction>
</comment>
<dbReference type="GeneID" id="107222715"/>
<dbReference type="CDD" id="cd09071">
    <property type="entry name" value="FAR_C"/>
    <property type="match status" value="1"/>
</dbReference>
<comment type="function">
    <text evidence="4">Catalyzes the reduction of fatty acyl-CoA to fatty alcohols.</text>
</comment>
<keyword evidence="4" id="KW-0812">Transmembrane</keyword>
<keyword evidence="4" id="KW-1133">Transmembrane helix</keyword>
<dbReference type="PANTHER" id="PTHR11011">
    <property type="entry name" value="MALE STERILITY PROTEIN 2-RELATED"/>
    <property type="match status" value="1"/>
</dbReference>
<feature type="domain" description="Thioester reductase (TE)" evidence="7">
    <location>
        <begin position="128"/>
        <end position="397"/>
    </location>
</feature>
<sequence>MPAPEDLWKIYRAILRGKPSPVTTDGACGHMTQSHGRCDHRKAIALDDPWPSWSRWLPSSRPRYCQYGHRTAVRSPGTMYPIITNEGNNNNNHNNNNNNNNNNNTLNDDDERRGTTLQEFYAGQTVFITGGTGFLGKVLIEKLLRSCPDLTAIYILVRPKKGRDVQSRVEDIFDDVVYTRLKKEVPKFRHKVFAVAGDCSVPDLGLSLADKALLIQKVSIVFHVAATVRFDEKLKLAMAINVQAATDIIKLCRSMPQLKSVIHVSTAYANSHLWTIDEKFYPYETKYSELMKMIENMPEDTITELTPKIIGKWTNTYVFTKALAEDMIREESKDLPMGIFRPAIVISTAREPILGWIDNLYGPTGVVAGAASGVLRTLHSDPDINANIVPVDFTVNSLIASAWDVATQVERRGKDMLIYNYVSSVDAPLTWGEYCKSNMEYGKLYPLSNSIWYLSFTTNKHKFIHLLYVLFLHLLPAMLVDTVSICIGQKPRLWKMYQKIHKFANVISYFATHQWKFTNDNVQDMWSRLESKDQHLFLFNMKGFNWDEYFQYYIKGTRIYLFKDDLSTLKASRARLARFYYMHQATKGLVYLLMLWIVWTLFSRIVY</sequence>
<evidence type="ECO:0000313" key="8">
    <source>
        <dbReference type="Proteomes" id="UP000829291"/>
    </source>
</evidence>
<dbReference type="InterPro" id="IPR013120">
    <property type="entry name" value="FAR_NAD-bd"/>
</dbReference>
<dbReference type="Pfam" id="PF03015">
    <property type="entry name" value="Sterile"/>
    <property type="match status" value="1"/>
</dbReference>
<keyword evidence="2 4" id="KW-0444">Lipid biosynthesis</keyword>